<keyword evidence="2" id="KW-0472">Membrane</keyword>
<dbReference type="Pfam" id="PF00091">
    <property type="entry name" value="Tubulin"/>
    <property type="match status" value="1"/>
</dbReference>
<feature type="region of interest" description="Disordered" evidence="1">
    <location>
        <begin position="442"/>
        <end position="486"/>
    </location>
</feature>
<feature type="domain" description="Tubulin/FtsZ GTPase" evidence="3">
    <location>
        <begin position="106"/>
        <end position="184"/>
    </location>
</feature>
<organism evidence="5 6">
    <name type="scientific">Paenibacillus amylolyticus</name>
    <dbReference type="NCBI Taxonomy" id="1451"/>
    <lineage>
        <taxon>Bacteria</taxon>
        <taxon>Bacillati</taxon>
        <taxon>Bacillota</taxon>
        <taxon>Bacilli</taxon>
        <taxon>Bacillales</taxon>
        <taxon>Paenibacillaceae</taxon>
        <taxon>Paenibacillus</taxon>
    </lineage>
</organism>
<name>A0ABD8B2N6_PAEAM</name>
<dbReference type="InterPro" id="IPR003008">
    <property type="entry name" value="Tubulin_FtsZ_GTPase"/>
</dbReference>
<geneLocation type="plasmid" evidence="5 6">
    <name>pY5S7-1</name>
</geneLocation>
<keyword evidence="5" id="KW-0132">Cell division</keyword>
<proteinExistence type="predicted"/>
<keyword evidence="5" id="KW-0614">Plasmid</keyword>
<sequence>MGLSNSKVLTFMNENALINDVSLRFGVIGAGQKGNKDADIFAGYTYANGKQIYPSLAVNFSKNDMLHLKNIPVEDRIHFEDFRGAARTPSLVVENFDPQLNPNADKMRNQLIEAMERKFMDVDHLFICAGAGGGFGTGFISLVLSLIKEQFFPVPITLLLSSPFDDFTEMSNAILLLAEIKEFIELQNELFSPGQEKPLGSVILTDNKKLFNDFTTKKENRLNSSTLISWKDEGNDAIISTIHEANLIPANFGSDNSTYDPSDFIKIVQLSGGFLSIHKASIEAPYESNTLNSKMRNSIQLGYFSCGHDYETATMYGGFVLRPSSASIFKDVKTEQTIKQVISEFNDTAQGKYGDPIWFDEYAVVYTIFSGMTLPSRVVEMTIEYDEMLEKQKQVKNKDIELNISGVMESVKQSTFNPYQKRGANKFGGGASGGFGGSVFNRKQENQIEEEVASTTEEISEPNNRFGSNSDDTKPTNVWNKIQNRK</sequence>
<dbReference type="GO" id="GO:0051301">
    <property type="term" value="P:cell division"/>
    <property type="evidence" value="ECO:0007669"/>
    <property type="project" value="UniProtKB-KW"/>
</dbReference>
<feature type="compositionally biased region" description="Polar residues" evidence="1">
    <location>
        <begin position="453"/>
        <end position="486"/>
    </location>
</feature>
<dbReference type="Gene3D" id="3.40.50.1440">
    <property type="entry name" value="Tubulin/FtsZ, GTPase domain"/>
    <property type="match status" value="1"/>
</dbReference>
<accession>A0ABD8B2N6</accession>
<evidence type="ECO:0000256" key="2">
    <source>
        <dbReference type="SAM" id="Phobius"/>
    </source>
</evidence>
<protein>
    <submittedName>
        <fullName evidence="5">Cell division protein FtsZ</fullName>
    </submittedName>
</protein>
<keyword evidence="2" id="KW-1133">Transmembrane helix</keyword>
<dbReference type="RefSeq" id="WP_180361806.1">
    <property type="nucleotide sequence ID" value="NZ_CP145893.1"/>
</dbReference>
<dbReference type="SUPFAM" id="SSF52490">
    <property type="entry name" value="Tubulin nucleotide-binding domain-like"/>
    <property type="match status" value="1"/>
</dbReference>
<dbReference type="Proteomes" id="UP001364764">
    <property type="component" value="Plasmid pY5S7-1"/>
</dbReference>
<gene>
    <name evidence="5" type="ORF">V6668_31760</name>
</gene>
<dbReference type="EMBL" id="CP145893">
    <property type="protein sequence ID" value="WWP23968.1"/>
    <property type="molecule type" value="Genomic_DNA"/>
</dbReference>
<evidence type="ECO:0000259" key="4">
    <source>
        <dbReference type="Pfam" id="PF22453"/>
    </source>
</evidence>
<evidence type="ECO:0000313" key="6">
    <source>
        <dbReference type="Proteomes" id="UP001364764"/>
    </source>
</evidence>
<keyword evidence="2" id="KW-0812">Transmembrane</keyword>
<feature type="transmembrane region" description="Helical" evidence="2">
    <location>
        <begin position="125"/>
        <end position="147"/>
    </location>
</feature>
<dbReference type="InterPro" id="IPR036525">
    <property type="entry name" value="Tubulin/FtsZ_GTPase_sf"/>
</dbReference>
<evidence type="ECO:0000256" key="1">
    <source>
        <dbReference type="SAM" id="MobiDB-lite"/>
    </source>
</evidence>
<evidence type="ECO:0000313" key="5">
    <source>
        <dbReference type="EMBL" id="WWP23968.1"/>
    </source>
</evidence>
<feature type="domain" description="Tubulin-like protein TubZ-like C-terminal" evidence="4">
    <location>
        <begin position="244"/>
        <end position="378"/>
    </location>
</feature>
<dbReference type="AlphaFoldDB" id="A0ABD8B2N6"/>
<evidence type="ECO:0000259" key="3">
    <source>
        <dbReference type="Pfam" id="PF00091"/>
    </source>
</evidence>
<dbReference type="GeneID" id="93480151"/>
<dbReference type="InterPro" id="IPR054719">
    <property type="entry name" value="TubZ-like_C"/>
</dbReference>
<reference evidence="5 6" key="1">
    <citation type="submission" date="2024-02" db="EMBL/GenBank/DDBJ databases">
        <title>Complete sequences of two Paenibacillus sp. strains and one Lysinibacillus strain isolated from the environment on STAA medium highlight biotechnological potential.</title>
        <authorList>
            <person name="Attere S.A."/>
            <person name="Piche L.C."/>
            <person name="Intertaglia L."/>
            <person name="Lami R."/>
            <person name="Charette S.J."/>
            <person name="Vincent A.T."/>
        </authorList>
    </citation>
    <scope>NUCLEOTIDE SEQUENCE [LARGE SCALE GENOMIC DNA]</scope>
    <source>
        <strain evidence="5 6">Y5S-7</strain>
        <plasmid evidence="5 6">pY5S7-1</plasmid>
    </source>
</reference>
<dbReference type="Pfam" id="PF22453">
    <property type="entry name" value="TubZ-like_C"/>
    <property type="match status" value="1"/>
</dbReference>
<keyword evidence="5" id="KW-0131">Cell cycle</keyword>